<name>A0ABS0AM52_9GAMM</name>
<dbReference type="Pfam" id="PF04773">
    <property type="entry name" value="FecR"/>
    <property type="match status" value="1"/>
</dbReference>
<gene>
    <name evidence="3" type="ORF">Y5W_00490</name>
</gene>
<dbReference type="Proteomes" id="UP000662703">
    <property type="component" value="Unassembled WGS sequence"/>
</dbReference>
<dbReference type="Pfam" id="PF16220">
    <property type="entry name" value="DUF4880"/>
    <property type="match status" value="1"/>
</dbReference>
<dbReference type="RefSeq" id="WP_194864054.1">
    <property type="nucleotide sequence ID" value="NZ_ARXX01000004.1"/>
</dbReference>
<dbReference type="InterPro" id="IPR006860">
    <property type="entry name" value="FecR"/>
</dbReference>
<keyword evidence="3" id="KW-0812">Transmembrane</keyword>
<sequence>MSDDLLDPALVREASRWLARLGRDDVDDTDRAACDAWRRADPRHERVWRRLLELDGALRSVPAHAARSDLLARRAPLTRRQVLGLGAAALTVGALGYGGARQGLWRRQWADLATGVGETATHTLADGTRLVLNTDTALDVDFNDRGREIRLHRGEVLVTTGHGDGRPFRVRTRDGAVRPLGTRFTVRRTDRDTRVAVYQGAVSLRAGGEARPVRLDAGQGAAFRAGRVGAPRPLAEEAPAWQRGQLVAERMTVAEFAGELARYRHGLVHYQPEVAGLRVTGVFSLTDTDRALDALARALPVRVRHYTPLWIRIEKKD</sequence>
<dbReference type="PANTHER" id="PTHR30273">
    <property type="entry name" value="PERIPLASMIC SIGNAL SENSOR AND SIGMA FACTOR ACTIVATOR FECR-RELATED"/>
    <property type="match status" value="1"/>
</dbReference>
<evidence type="ECO:0000313" key="3">
    <source>
        <dbReference type="EMBL" id="MBF5055196.1"/>
    </source>
</evidence>
<evidence type="ECO:0000259" key="1">
    <source>
        <dbReference type="Pfam" id="PF04773"/>
    </source>
</evidence>
<keyword evidence="3" id="KW-0472">Membrane</keyword>
<dbReference type="PIRSF" id="PIRSF018266">
    <property type="entry name" value="FecR"/>
    <property type="match status" value="1"/>
</dbReference>
<comment type="caution">
    <text evidence="3">The sequence shown here is derived from an EMBL/GenBank/DDBJ whole genome shotgun (WGS) entry which is preliminary data.</text>
</comment>
<dbReference type="InterPro" id="IPR032623">
    <property type="entry name" value="FecR_N"/>
</dbReference>
<organism evidence="3 4">
    <name type="scientific">Alloalcanivorax profundimaris</name>
    <dbReference type="NCBI Taxonomy" id="2735259"/>
    <lineage>
        <taxon>Bacteria</taxon>
        <taxon>Pseudomonadati</taxon>
        <taxon>Pseudomonadota</taxon>
        <taxon>Gammaproteobacteria</taxon>
        <taxon>Oceanospirillales</taxon>
        <taxon>Alcanivoracaceae</taxon>
        <taxon>Alloalcanivorax</taxon>
    </lineage>
</organism>
<feature type="domain" description="FecR N-terminal" evidence="2">
    <location>
        <begin position="12"/>
        <end position="52"/>
    </location>
</feature>
<evidence type="ECO:0000259" key="2">
    <source>
        <dbReference type="Pfam" id="PF16220"/>
    </source>
</evidence>
<evidence type="ECO:0000313" key="4">
    <source>
        <dbReference type="Proteomes" id="UP000662703"/>
    </source>
</evidence>
<dbReference type="EMBL" id="ARXX01000004">
    <property type="protein sequence ID" value="MBF5055196.1"/>
    <property type="molecule type" value="Genomic_DNA"/>
</dbReference>
<dbReference type="InterPro" id="IPR012373">
    <property type="entry name" value="Ferrdict_sens_TM"/>
</dbReference>
<dbReference type="PANTHER" id="PTHR30273:SF2">
    <property type="entry name" value="PROTEIN FECR"/>
    <property type="match status" value="1"/>
</dbReference>
<accession>A0ABS0AM52</accession>
<reference evidence="3 4" key="1">
    <citation type="submission" date="2012-09" db="EMBL/GenBank/DDBJ databases">
        <title>Genome Sequence of alkane-degrading Bacterium Alcanivorax sp. 521-1.</title>
        <authorList>
            <person name="Lai Q."/>
            <person name="Shao Z."/>
        </authorList>
    </citation>
    <scope>NUCLEOTIDE SEQUENCE [LARGE SCALE GENOMIC DNA]</scope>
    <source>
        <strain evidence="3 4">521-1</strain>
    </source>
</reference>
<keyword evidence="4" id="KW-1185">Reference proteome</keyword>
<proteinExistence type="predicted"/>
<feature type="domain" description="FecR protein" evidence="1">
    <location>
        <begin position="111"/>
        <end position="202"/>
    </location>
</feature>
<dbReference type="Gene3D" id="2.60.120.1440">
    <property type="match status" value="1"/>
</dbReference>
<protein>
    <submittedName>
        <fullName evidence="3">Transmembrane sensor</fullName>
    </submittedName>
</protein>